<dbReference type="Gene3D" id="3.40.50.720">
    <property type="entry name" value="NAD(P)-binding Rossmann-like Domain"/>
    <property type="match status" value="1"/>
</dbReference>
<keyword evidence="6 11" id="KW-0566">Pantothenate biosynthesis</keyword>
<evidence type="ECO:0000256" key="4">
    <source>
        <dbReference type="ARBA" id="ARBA00013014"/>
    </source>
</evidence>
<dbReference type="InterPro" id="IPR050838">
    <property type="entry name" value="Ketopantoate_reductase"/>
</dbReference>
<dbReference type="EMBL" id="ADXF01000803">
    <property type="protein sequence ID" value="EFR87140.1"/>
    <property type="molecule type" value="Genomic_DNA"/>
</dbReference>
<evidence type="ECO:0000256" key="3">
    <source>
        <dbReference type="ARBA" id="ARBA00007870"/>
    </source>
</evidence>
<evidence type="ECO:0000256" key="10">
    <source>
        <dbReference type="ARBA" id="ARBA00048793"/>
    </source>
</evidence>
<proteinExistence type="inferred from homology"/>
<dbReference type="Proteomes" id="UP000003412">
    <property type="component" value="Chromosome"/>
</dbReference>
<feature type="domain" description="Ketopantoate reductase N-terminal" evidence="12">
    <location>
        <begin position="31"/>
        <end position="178"/>
    </location>
</feature>
<evidence type="ECO:0000259" key="12">
    <source>
        <dbReference type="Pfam" id="PF02558"/>
    </source>
</evidence>
<dbReference type="EC" id="1.1.1.169" evidence="4 11"/>
<accession>A0ABP2JZK7</accession>
<dbReference type="SUPFAM" id="SSF51735">
    <property type="entry name" value="NAD(P)-binding Rossmann-fold domains"/>
    <property type="match status" value="1"/>
</dbReference>
<dbReference type="InterPro" id="IPR013752">
    <property type="entry name" value="KPA_reductase"/>
</dbReference>
<evidence type="ECO:0000256" key="2">
    <source>
        <dbReference type="ARBA" id="ARBA00004994"/>
    </source>
</evidence>
<evidence type="ECO:0000256" key="1">
    <source>
        <dbReference type="ARBA" id="ARBA00002919"/>
    </source>
</evidence>
<evidence type="ECO:0000256" key="11">
    <source>
        <dbReference type="RuleBase" id="RU362068"/>
    </source>
</evidence>
<keyword evidence="15" id="KW-1185">Reference proteome</keyword>
<dbReference type="InterPro" id="IPR003710">
    <property type="entry name" value="ApbA"/>
</dbReference>
<name>A0ABP2JZK7_9LIST</name>
<evidence type="ECO:0000256" key="5">
    <source>
        <dbReference type="ARBA" id="ARBA00019465"/>
    </source>
</evidence>
<dbReference type="Pfam" id="PF02558">
    <property type="entry name" value="ApbA"/>
    <property type="match status" value="1"/>
</dbReference>
<dbReference type="NCBIfam" id="TIGR00745">
    <property type="entry name" value="apbA_panE"/>
    <property type="match status" value="1"/>
</dbReference>
<dbReference type="InterPro" id="IPR013328">
    <property type="entry name" value="6PGD_dom2"/>
</dbReference>
<dbReference type="InterPro" id="IPR013332">
    <property type="entry name" value="KPR_N"/>
</dbReference>
<dbReference type="NCBIfam" id="NF005093">
    <property type="entry name" value="PRK06522.2-4"/>
    <property type="match status" value="1"/>
</dbReference>
<evidence type="ECO:0000256" key="9">
    <source>
        <dbReference type="ARBA" id="ARBA00032024"/>
    </source>
</evidence>
<comment type="similarity">
    <text evidence="3 11">Belongs to the ketopantoate reductase family.</text>
</comment>
<comment type="pathway">
    <text evidence="2 11">Cofactor biosynthesis; (R)-pantothenate biosynthesis; (R)-pantoate from 3-methyl-2-oxobutanoate: step 2/2.</text>
</comment>
<evidence type="ECO:0000256" key="7">
    <source>
        <dbReference type="ARBA" id="ARBA00022857"/>
    </source>
</evidence>
<comment type="caution">
    <text evidence="14">The sequence shown here is derived from an EMBL/GenBank/DDBJ whole genome shotgun (WGS) entry which is preliminary data.</text>
</comment>
<dbReference type="PANTHER" id="PTHR43765:SF2">
    <property type="entry name" value="2-DEHYDROPANTOATE 2-REDUCTASE"/>
    <property type="match status" value="1"/>
</dbReference>
<gene>
    <name evidence="14" type="ORF">NT05LM_2380</name>
</gene>
<sequence length="321" mass="35678">MRQKVQTIATSDKIKALTNMELNKMANQLKVGIIGAGAMGLLYAANFAEKAELTLFTRRKEQSELLNQKGLSLKDNVELKNIHIQATEITDTAKLSEQQLLIVAVKQYSLQAILPILQKLPEIVTLLFIQNGAAHLDSLSLLGAKRTILLGISEHGAGRENDTTVIWRGHGRTKYSVYQGEVSADVAEILQSNPIFPVEKHDSYLEIIQEKLFINAVINPLTAVLQVQNGKLLENEEWHALLKIIVKEIQMVLPIENALEKVETICRVTATNFSSMALDRMNNRMTEIDGIVLPILAKGESLPTLRTLYHLIKGLEGESNV</sequence>
<dbReference type="Gene3D" id="1.10.1040.10">
    <property type="entry name" value="N-(1-d-carboxylethyl)-l-norvaline Dehydrogenase, domain 2"/>
    <property type="match status" value="1"/>
</dbReference>
<comment type="catalytic activity">
    <reaction evidence="10 11">
        <text>(R)-pantoate + NADP(+) = 2-dehydropantoate + NADPH + H(+)</text>
        <dbReference type="Rhea" id="RHEA:16233"/>
        <dbReference type="ChEBI" id="CHEBI:11561"/>
        <dbReference type="ChEBI" id="CHEBI:15378"/>
        <dbReference type="ChEBI" id="CHEBI:15980"/>
        <dbReference type="ChEBI" id="CHEBI:57783"/>
        <dbReference type="ChEBI" id="CHEBI:58349"/>
        <dbReference type="EC" id="1.1.1.169"/>
    </reaction>
</comment>
<protein>
    <recommendedName>
        <fullName evidence="5 11">2-dehydropantoate 2-reductase</fullName>
        <ecNumber evidence="4 11">1.1.1.169</ecNumber>
    </recommendedName>
    <alternativeName>
        <fullName evidence="9 11">Ketopantoate reductase</fullName>
    </alternativeName>
</protein>
<dbReference type="Pfam" id="PF08546">
    <property type="entry name" value="ApbA_C"/>
    <property type="match status" value="1"/>
</dbReference>
<dbReference type="SUPFAM" id="SSF48179">
    <property type="entry name" value="6-phosphogluconate dehydrogenase C-terminal domain-like"/>
    <property type="match status" value="1"/>
</dbReference>
<dbReference type="InterPro" id="IPR008927">
    <property type="entry name" value="6-PGluconate_DH-like_C_sf"/>
</dbReference>
<comment type="function">
    <text evidence="1 11">Catalyzes the NADPH-dependent reduction of ketopantoate into pantoic acid.</text>
</comment>
<dbReference type="InterPro" id="IPR036291">
    <property type="entry name" value="NAD(P)-bd_dom_sf"/>
</dbReference>
<evidence type="ECO:0000256" key="6">
    <source>
        <dbReference type="ARBA" id="ARBA00022655"/>
    </source>
</evidence>
<evidence type="ECO:0000313" key="14">
    <source>
        <dbReference type="EMBL" id="EFR87140.1"/>
    </source>
</evidence>
<evidence type="ECO:0000256" key="8">
    <source>
        <dbReference type="ARBA" id="ARBA00023002"/>
    </source>
</evidence>
<keyword evidence="7 11" id="KW-0521">NADP</keyword>
<evidence type="ECO:0000313" key="15">
    <source>
        <dbReference type="Proteomes" id="UP000003412"/>
    </source>
</evidence>
<keyword evidence="8 11" id="KW-0560">Oxidoreductase</keyword>
<feature type="domain" description="Ketopantoate reductase C-terminal" evidence="13">
    <location>
        <begin position="206"/>
        <end position="316"/>
    </location>
</feature>
<evidence type="ECO:0000259" key="13">
    <source>
        <dbReference type="Pfam" id="PF08546"/>
    </source>
</evidence>
<dbReference type="PANTHER" id="PTHR43765">
    <property type="entry name" value="2-DEHYDROPANTOATE 2-REDUCTASE-RELATED"/>
    <property type="match status" value="1"/>
</dbReference>
<reference evidence="14 15" key="1">
    <citation type="journal article" date="2010" name="Microbiol. Resour. Announc.">
        <title>Comparative genomics of the bacterial genus Listeria: Genome evolution is characterized by limited gene acquisition and limited gene loss.</title>
        <authorList>
            <person name="den Bakker H.C."/>
            <person name="Cummings C.A."/>
            <person name="Ferreira V."/>
            <person name="Vatta P."/>
            <person name="Orsi R.H."/>
            <person name="Degoricija L."/>
            <person name="Barker M."/>
            <person name="Petrauskene O."/>
            <person name="Furtado M.R."/>
            <person name="Wiedmann M."/>
        </authorList>
    </citation>
    <scope>NUCLEOTIDE SEQUENCE [LARGE SCALE GENOMIC DNA]</scope>
    <source>
        <strain evidence="14 15">FSL S4-120</strain>
    </source>
</reference>
<organism evidence="14 15">
    <name type="scientific">Listeria marthii FSL S4-120</name>
    <dbReference type="NCBI Taxonomy" id="702457"/>
    <lineage>
        <taxon>Bacteria</taxon>
        <taxon>Bacillati</taxon>
        <taxon>Bacillota</taxon>
        <taxon>Bacilli</taxon>
        <taxon>Bacillales</taxon>
        <taxon>Listeriaceae</taxon>
        <taxon>Listeria</taxon>
    </lineage>
</organism>